<dbReference type="GO" id="GO:0006508">
    <property type="term" value="P:proteolysis"/>
    <property type="evidence" value="ECO:0007669"/>
    <property type="project" value="UniProtKB-KW"/>
</dbReference>
<dbReference type="InterPro" id="IPR013103">
    <property type="entry name" value="RVT_2"/>
</dbReference>
<dbReference type="SUPFAM" id="SSF53098">
    <property type="entry name" value="Ribonuclease H-like"/>
    <property type="match status" value="1"/>
</dbReference>
<dbReference type="Pfam" id="PF00665">
    <property type="entry name" value="rve"/>
    <property type="match status" value="1"/>
</dbReference>
<dbReference type="Pfam" id="PF07727">
    <property type="entry name" value="RVT_2"/>
    <property type="match status" value="1"/>
</dbReference>
<dbReference type="GO" id="GO:0004190">
    <property type="term" value="F:aspartic-type endopeptidase activity"/>
    <property type="evidence" value="ECO:0007669"/>
    <property type="project" value="UniProtKB-KW"/>
</dbReference>
<dbReference type="InterPro" id="IPR012337">
    <property type="entry name" value="RNaseH-like_sf"/>
</dbReference>
<feature type="compositionally biased region" description="Low complexity" evidence="5">
    <location>
        <begin position="226"/>
        <end position="246"/>
    </location>
</feature>
<dbReference type="GO" id="GO:0046872">
    <property type="term" value="F:metal ion binding"/>
    <property type="evidence" value="ECO:0007669"/>
    <property type="project" value="UniProtKB-KW"/>
</dbReference>
<dbReference type="Pfam" id="PF25597">
    <property type="entry name" value="SH3_retrovirus"/>
    <property type="match status" value="1"/>
</dbReference>
<keyword evidence="2" id="KW-0479">Metal-binding</keyword>
<accession>A0A2U1LG73</accession>
<comment type="caution">
    <text evidence="7">The sequence shown here is derived from an EMBL/GenBank/DDBJ whole genome shotgun (WGS) entry which is preliminary data.</text>
</comment>
<gene>
    <name evidence="7" type="ORF">CTI12_AA484500</name>
</gene>
<dbReference type="GO" id="GO:0015074">
    <property type="term" value="P:DNA integration"/>
    <property type="evidence" value="ECO:0007669"/>
    <property type="project" value="InterPro"/>
</dbReference>
<dbReference type="GO" id="GO:0003676">
    <property type="term" value="F:nucleic acid binding"/>
    <property type="evidence" value="ECO:0007669"/>
    <property type="project" value="InterPro"/>
</dbReference>
<dbReference type="InterPro" id="IPR025724">
    <property type="entry name" value="GAG-pre-integrase_dom"/>
</dbReference>
<evidence type="ECO:0000256" key="1">
    <source>
        <dbReference type="ARBA" id="ARBA00022670"/>
    </source>
</evidence>
<dbReference type="PANTHER" id="PTHR42648">
    <property type="entry name" value="TRANSPOSASE, PUTATIVE-RELATED"/>
    <property type="match status" value="1"/>
</dbReference>
<dbReference type="InterPro" id="IPR001584">
    <property type="entry name" value="Integrase_cat-core"/>
</dbReference>
<evidence type="ECO:0000259" key="6">
    <source>
        <dbReference type="PROSITE" id="PS50994"/>
    </source>
</evidence>
<reference evidence="7 8" key="1">
    <citation type="journal article" date="2018" name="Mol. Plant">
        <title>The genome of Artemisia annua provides insight into the evolution of Asteraceae family and artemisinin biosynthesis.</title>
        <authorList>
            <person name="Shen Q."/>
            <person name="Zhang L."/>
            <person name="Liao Z."/>
            <person name="Wang S."/>
            <person name="Yan T."/>
            <person name="Shi P."/>
            <person name="Liu M."/>
            <person name="Fu X."/>
            <person name="Pan Q."/>
            <person name="Wang Y."/>
            <person name="Lv Z."/>
            <person name="Lu X."/>
            <person name="Zhang F."/>
            <person name="Jiang W."/>
            <person name="Ma Y."/>
            <person name="Chen M."/>
            <person name="Hao X."/>
            <person name="Li L."/>
            <person name="Tang Y."/>
            <person name="Lv G."/>
            <person name="Zhou Y."/>
            <person name="Sun X."/>
            <person name="Brodelius P.E."/>
            <person name="Rose J.K.C."/>
            <person name="Tang K."/>
        </authorList>
    </citation>
    <scope>NUCLEOTIDE SEQUENCE [LARGE SCALE GENOMIC DNA]</scope>
    <source>
        <strain evidence="8">cv. Huhao1</strain>
        <tissue evidence="7">Leaf</tissue>
    </source>
</reference>
<dbReference type="Pfam" id="PF13976">
    <property type="entry name" value="gag_pre-integrs"/>
    <property type="match status" value="1"/>
</dbReference>
<evidence type="ECO:0000256" key="2">
    <source>
        <dbReference type="ARBA" id="ARBA00022723"/>
    </source>
</evidence>
<feature type="region of interest" description="Disordered" evidence="5">
    <location>
        <begin position="206"/>
        <end position="246"/>
    </location>
</feature>
<dbReference type="InterPro" id="IPR043502">
    <property type="entry name" value="DNA/RNA_pol_sf"/>
</dbReference>
<dbReference type="SUPFAM" id="SSF56672">
    <property type="entry name" value="DNA/RNA polymerases"/>
    <property type="match status" value="1"/>
</dbReference>
<protein>
    <submittedName>
        <fullName evidence="7">Ribonuclease H-like domain-containing protein</fullName>
    </submittedName>
</protein>
<dbReference type="InterPro" id="IPR057670">
    <property type="entry name" value="SH3_retrovirus"/>
</dbReference>
<dbReference type="Pfam" id="PF14244">
    <property type="entry name" value="Retrotran_gag_3"/>
    <property type="match status" value="1"/>
</dbReference>
<dbReference type="Gene3D" id="3.30.420.10">
    <property type="entry name" value="Ribonuclease H-like superfamily/Ribonuclease H"/>
    <property type="match status" value="1"/>
</dbReference>
<dbReference type="CDD" id="cd09272">
    <property type="entry name" value="RNase_HI_RT_Ty1"/>
    <property type="match status" value="1"/>
</dbReference>
<dbReference type="InterPro" id="IPR039537">
    <property type="entry name" value="Retrotran_Ty1/copia-like"/>
</dbReference>
<name>A0A2U1LG73_ARTAN</name>
<evidence type="ECO:0000256" key="5">
    <source>
        <dbReference type="SAM" id="MobiDB-lite"/>
    </source>
</evidence>
<organism evidence="7 8">
    <name type="scientific">Artemisia annua</name>
    <name type="common">Sweet wormwood</name>
    <dbReference type="NCBI Taxonomy" id="35608"/>
    <lineage>
        <taxon>Eukaryota</taxon>
        <taxon>Viridiplantae</taxon>
        <taxon>Streptophyta</taxon>
        <taxon>Embryophyta</taxon>
        <taxon>Tracheophyta</taxon>
        <taxon>Spermatophyta</taxon>
        <taxon>Magnoliopsida</taxon>
        <taxon>eudicotyledons</taxon>
        <taxon>Gunneridae</taxon>
        <taxon>Pentapetalae</taxon>
        <taxon>asterids</taxon>
        <taxon>campanulids</taxon>
        <taxon>Asterales</taxon>
        <taxon>Asteraceae</taxon>
        <taxon>Asteroideae</taxon>
        <taxon>Anthemideae</taxon>
        <taxon>Artemisiinae</taxon>
        <taxon>Artemisia</taxon>
    </lineage>
</organism>
<dbReference type="STRING" id="35608.A0A2U1LG73"/>
<dbReference type="InterPro" id="IPR036397">
    <property type="entry name" value="RNaseH_sf"/>
</dbReference>
<feature type="domain" description="Integrase catalytic" evidence="6">
    <location>
        <begin position="558"/>
        <end position="733"/>
    </location>
</feature>
<evidence type="ECO:0000313" key="8">
    <source>
        <dbReference type="Proteomes" id="UP000245207"/>
    </source>
</evidence>
<keyword evidence="4" id="KW-0378">Hydrolase</keyword>
<dbReference type="Proteomes" id="UP000245207">
    <property type="component" value="Unassembled WGS sequence"/>
</dbReference>
<dbReference type="PANTHER" id="PTHR42648:SF31">
    <property type="entry name" value="RNA-DIRECTED DNA POLYMERASE"/>
    <property type="match status" value="1"/>
</dbReference>
<feature type="region of interest" description="Disordered" evidence="5">
    <location>
        <begin position="828"/>
        <end position="871"/>
    </location>
</feature>
<evidence type="ECO:0000256" key="4">
    <source>
        <dbReference type="ARBA" id="ARBA00022801"/>
    </source>
</evidence>
<evidence type="ECO:0000256" key="3">
    <source>
        <dbReference type="ARBA" id="ARBA00022750"/>
    </source>
</evidence>
<proteinExistence type="predicted"/>
<keyword evidence="3" id="KW-0064">Aspartyl protease</keyword>
<dbReference type="PROSITE" id="PS50994">
    <property type="entry name" value="INTEGRASE"/>
    <property type="match status" value="1"/>
</dbReference>
<evidence type="ECO:0000313" key="7">
    <source>
        <dbReference type="EMBL" id="PWA47991.1"/>
    </source>
</evidence>
<keyword evidence="1" id="KW-0645">Protease</keyword>
<dbReference type="InterPro" id="IPR054722">
    <property type="entry name" value="PolX-like_BBD"/>
</dbReference>
<keyword evidence="8" id="KW-1185">Reference proteome</keyword>
<dbReference type="InterPro" id="IPR029472">
    <property type="entry name" value="Copia-like_N"/>
</dbReference>
<sequence length="1501" mass="169111">MAIMISSLDQSNPLHLHPNDSNCASIVSIKLTGVENYRVWASAIKLAMQIKNKMGFLDGSCAKSVLNWVLSSLSQDVYLGHVFSDNAATVWKDLKDTYDRIDGSVVFNLLNKINSFKQGGLPVSEYYHKLCSLWREFDILTKLPDCVCDARTELNDHAKLLKLMQFLMGLDDIYQPIRSSILTRETLPEVKDAFVIISREESHRGIPSTSVKSEKPQVSAFVSRPNMTNSNNRRNSNTNWSGNNTNNNRGNYDNLLCKHCGLKGHTIDRCFELNGYPPGFKRNPNLKPATGFNNNKNNNVEAKGVSGVNGEGKNSTTLSFTNEQVLKLMSFLNDKTGTAANATMAGSESCSFFNCNVFFNQHFYKFFCANVKVNGVNYHLGWIIDSGANQHMTNSTNKMFGVVDISDLKLTVGHPNGTCAKITHVGNLRLNNNVVLFDVLVVPEYTVSLLSVHKMIKDSKLCVGFDETKCYIQDLRKQKVLGTGSEFGGLYLFDKDSASPAVVNNSEFLVCHVSKEVWHNRLGHPASQVLKLLKGSLNLTNVDHQGPCEVCHKAKQSRDSFPLSENKSTVFGQLIHLDVWGPYKVTSREGFRYFLTIVDDYSRSVWVYMLKGKDEVFGMFVNFYNLVLTQFNKKVKMIRSDNGTEFLNNKMNEFVETMGIIHQTTCAYTPQQNGIAERKHRHLLNVARSLMFQGGIPLVFWSDCVLTACYLINRLPSSVLNGKSPFSLVYGREPNLSHLRSFGCLCFAVILKGSDKFSEKAEKCVLIGYASGKKAYKLLSLENRSVLYSRDVKFYETVFPFKMSQKQSLESTNEVSNLNFFDFVDSESKNTAKTPTPNDDNDQNDKSQSNNKSSKVGRDGSMHQPVGDHNLDQHSEQVQPLFAEPFLDYPGNDEQHTATSIDDQVDLSEGNVASQQEVPVFQPVFQNSPEESNQSRPKRVSRLPLKLNEYVLDGKVKYGLHRYANHAVLTVENCVFISNLNKTSEPTSFEEASRSTHWNGSMNDEICALLENNTWEEVDLPAGRIPIGSKWVYRIKYKSNGEIDRYKSRLVAKGYSQKEGIDYEETFSPVVKMGTVRCLLSLAVQKDWKIFQMDINNAFLYGDLNEEIYMLPPPGYFKEGSNKVLKLKKSLYGLKQAPRQWNQKLSEALFEAKFVQSKNDHSLFIRKQGDTVLYLLVYVDDLVITGNSVTEIEKFKVFLKNKFKIKDLGELKYFLGIEVLKTKTGLCLNQRKYCLELLHEYGLLACRPVMTPLPENVVLAHKESDNDKFLRNITSYQKLVGKLIYLTLTRPDIAYAVHCLSQHMHSPLQSHFDIGLRVLRYLKLAPGSGISFGKNNSGFKVKAYSDSDWAKCPVTRRSVSGYCVFVNDNLVSWKSKKQNTLSRSSAEAEYRSMASVVCEVMWVLKILNDLGMNDLLLPVDLYCDNKSAIQIAANPVMHEKTKHFDIDVHLVREKVSSGLIKTVHIGSKEQTADVLTKALGSAQHGVMVKNLGMVNLFASSV</sequence>
<dbReference type="Pfam" id="PF22936">
    <property type="entry name" value="Pol_BBD"/>
    <property type="match status" value="1"/>
</dbReference>
<dbReference type="OrthoDB" id="414104at2759"/>
<dbReference type="EMBL" id="PKPP01009558">
    <property type="protein sequence ID" value="PWA47991.1"/>
    <property type="molecule type" value="Genomic_DNA"/>
</dbReference>